<dbReference type="Proteomes" id="UP000317648">
    <property type="component" value="Chromosome"/>
</dbReference>
<sequence length="352" mass="40384">MNRVRLKPGDRTLSRRILKRCRDAGIDVPKDTSWGRFGRILEAYLVPRDIHDEEVARLEEERRVVREAAERRATERKAAIRRRQIEKLTQKFPQLALRTVKKLVDSDKVVYSADSVGYQHGVGTKTYWSQLGFKVTGKPTGILVEGKQLFDTFGKKQLVPKKSRLTVKSLKTKWTEKYGSETLVLAQAVRFGNRLQKANRIADFYDLKDRWIEENQCNLVEGRVTRVETKYCWGCDGTGRYGFYGRDCERCDGSGVYSQRTLYEHTFEIEGQRFVFHSYVRPTIVTDESAADLTAYGRPFQPDELPCPPQTVIVALIREMLNQADDENELPRCCFVAASPKRPTSTFVGVVA</sequence>
<accession>A0A518DQM7</accession>
<evidence type="ECO:0000256" key="1">
    <source>
        <dbReference type="SAM" id="Coils"/>
    </source>
</evidence>
<dbReference type="KEGG" id="lcre:Pla8534_19150"/>
<name>A0A518DQM7_9BACT</name>
<dbReference type="RefSeq" id="WP_145051993.1">
    <property type="nucleotide sequence ID" value="NZ_CP036433.1"/>
</dbReference>
<keyword evidence="1" id="KW-0175">Coiled coil</keyword>
<evidence type="ECO:0000313" key="2">
    <source>
        <dbReference type="EMBL" id="QDU94129.1"/>
    </source>
</evidence>
<dbReference type="EMBL" id="CP036433">
    <property type="protein sequence ID" value="QDU94129.1"/>
    <property type="molecule type" value="Genomic_DNA"/>
</dbReference>
<keyword evidence="3" id="KW-1185">Reference proteome</keyword>
<proteinExistence type="predicted"/>
<evidence type="ECO:0000313" key="3">
    <source>
        <dbReference type="Proteomes" id="UP000317648"/>
    </source>
</evidence>
<reference evidence="2 3" key="1">
    <citation type="submission" date="2019-02" db="EMBL/GenBank/DDBJ databases">
        <title>Deep-cultivation of Planctomycetes and their phenomic and genomic characterization uncovers novel biology.</title>
        <authorList>
            <person name="Wiegand S."/>
            <person name="Jogler M."/>
            <person name="Boedeker C."/>
            <person name="Pinto D."/>
            <person name="Vollmers J."/>
            <person name="Rivas-Marin E."/>
            <person name="Kohn T."/>
            <person name="Peeters S.H."/>
            <person name="Heuer A."/>
            <person name="Rast P."/>
            <person name="Oberbeckmann S."/>
            <person name="Bunk B."/>
            <person name="Jeske O."/>
            <person name="Meyerdierks A."/>
            <person name="Storesund J.E."/>
            <person name="Kallscheuer N."/>
            <person name="Luecker S."/>
            <person name="Lage O.M."/>
            <person name="Pohl T."/>
            <person name="Merkel B.J."/>
            <person name="Hornburger P."/>
            <person name="Mueller R.-W."/>
            <person name="Bruemmer F."/>
            <person name="Labrenz M."/>
            <person name="Spormann A.M."/>
            <person name="Op den Camp H."/>
            <person name="Overmann J."/>
            <person name="Amann R."/>
            <person name="Jetten M.S.M."/>
            <person name="Mascher T."/>
            <person name="Medema M.H."/>
            <person name="Devos D.P."/>
            <person name="Kaster A.-K."/>
            <person name="Ovreas L."/>
            <person name="Rohde M."/>
            <person name="Galperin M.Y."/>
            <person name="Jogler C."/>
        </authorList>
    </citation>
    <scope>NUCLEOTIDE SEQUENCE [LARGE SCALE GENOMIC DNA]</scope>
    <source>
        <strain evidence="2 3">Pla85_3_4</strain>
    </source>
</reference>
<gene>
    <name evidence="2" type="ORF">Pla8534_19150</name>
</gene>
<dbReference type="AlphaFoldDB" id="A0A518DQM7"/>
<organism evidence="2 3">
    <name type="scientific">Lignipirellula cremea</name>
    <dbReference type="NCBI Taxonomy" id="2528010"/>
    <lineage>
        <taxon>Bacteria</taxon>
        <taxon>Pseudomonadati</taxon>
        <taxon>Planctomycetota</taxon>
        <taxon>Planctomycetia</taxon>
        <taxon>Pirellulales</taxon>
        <taxon>Pirellulaceae</taxon>
        <taxon>Lignipirellula</taxon>
    </lineage>
</organism>
<protein>
    <submittedName>
        <fullName evidence="2">Uncharacterized protein</fullName>
    </submittedName>
</protein>
<feature type="coiled-coil region" evidence="1">
    <location>
        <begin position="48"/>
        <end position="91"/>
    </location>
</feature>